<dbReference type="PANTHER" id="PTHR24186">
    <property type="entry name" value="PROTEIN PHOSPHATASE 1 REGULATORY SUBUNIT"/>
    <property type="match status" value="1"/>
</dbReference>
<feature type="transmembrane region" description="Helical" evidence="9">
    <location>
        <begin position="610"/>
        <end position="633"/>
    </location>
</feature>
<dbReference type="InterPro" id="IPR026961">
    <property type="entry name" value="PGG_dom"/>
</dbReference>
<keyword evidence="2 9" id="KW-0812">Transmembrane</keyword>
<evidence type="ECO:0000256" key="4">
    <source>
        <dbReference type="ARBA" id="ARBA00022989"/>
    </source>
</evidence>
<keyword evidence="3" id="KW-0677">Repeat</keyword>
<feature type="compositionally biased region" description="Basic and acidic residues" evidence="8">
    <location>
        <begin position="24"/>
        <end position="33"/>
    </location>
</feature>
<feature type="transmembrane region" description="Helical" evidence="9">
    <location>
        <begin position="574"/>
        <end position="603"/>
    </location>
</feature>
<dbReference type="PROSITE" id="PS50088">
    <property type="entry name" value="ANK_REPEAT"/>
    <property type="match status" value="2"/>
</dbReference>
<dbReference type="PANTHER" id="PTHR24186:SF50">
    <property type="entry name" value="ANKYRIN REPEAT-CONTAINING PROTEIN ITN1-LIKE ISOFORM X1"/>
    <property type="match status" value="1"/>
</dbReference>
<dbReference type="Gramene" id="TRITD5Av1G134030.2">
    <property type="protein sequence ID" value="TRITD5Av1G134030.2"/>
    <property type="gene ID" value="TRITD5Av1G134030"/>
</dbReference>
<dbReference type="InterPro" id="IPR002110">
    <property type="entry name" value="Ankyrin_rpt"/>
</dbReference>
<evidence type="ECO:0000256" key="8">
    <source>
        <dbReference type="SAM" id="MobiDB-lite"/>
    </source>
</evidence>
<organism evidence="11 12">
    <name type="scientific">Triticum turgidum subsp. durum</name>
    <name type="common">Durum wheat</name>
    <name type="synonym">Triticum durum</name>
    <dbReference type="NCBI Taxonomy" id="4567"/>
    <lineage>
        <taxon>Eukaryota</taxon>
        <taxon>Viridiplantae</taxon>
        <taxon>Streptophyta</taxon>
        <taxon>Embryophyta</taxon>
        <taxon>Tracheophyta</taxon>
        <taxon>Spermatophyta</taxon>
        <taxon>Magnoliopsida</taxon>
        <taxon>Liliopsida</taxon>
        <taxon>Poales</taxon>
        <taxon>Poaceae</taxon>
        <taxon>BOP clade</taxon>
        <taxon>Pooideae</taxon>
        <taxon>Triticodae</taxon>
        <taxon>Triticeae</taxon>
        <taxon>Triticinae</taxon>
        <taxon>Triticum</taxon>
    </lineage>
</organism>
<dbReference type="SMART" id="SM00248">
    <property type="entry name" value="ANK"/>
    <property type="match status" value="8"/>
</dbReference>
<dbReference type="Gene3D" id="1.25.40.20">
    <property type="entry name" value="Ankyrin repeat-containing domain"/>
    <property type="match status" value="3"/>
</dbReference>
<feature type="transmembrane region" description="Helical" evidence="9">
    <location>
        <begin position="653"/>
        <end position="676"/>
    </location>
</feature>
<feature type="repeat" description="ANK" evidence="7">
    <location>
        <begin position="395"/>
        <end position="428"/>
    </location>
</feature>
<feature type="transmembrane region" description="Helical" evidence="9">
    <location>
        <begin position="537"/>
        <end position="562"/>
    </location>
</feature>
<dbReference type="GO" id="GO:0005886">
    <property type="term" value="C:plasma membrane"/>
    <property type="evidence" value="ECO:0007669"/>
    <property type="project" value="TreeGrafter"/>
</dbReference>
<dbReference type="Pfam" id="PF00023">
    <property type="entry name" value="Ank"/>
    <property type="match status" value="1"/>
</dbReference>
<dbReference type="InterPro" id="IPR036770">
    <property type="entry name" value="Ankyrin_rpt-contain_sf"/>
</dbReference>
<evidence type="ECO:0000256" key="6">
    <source>
        <dbReference type="ARBA" id="ARBA00023136"/>
    </source>
</evidence>
<sequence>MPRVHLPPRMAPENTEQAPSLRTKPTEGVDFEPHPELLMAARRGDWRQLERLLGQKDDAAAAPPPAPVRPARHDVIVHIEEAVNVESASTVTSADAVTVARDSVLHVVASRGDAHEFLKSATVIYDRARHLLDARNGNGDTPLHCAARAGWGGMVAHLVGLARGAENGGGGGDDEKVKAMLRMQNEQGETVLHEAVRLGSGDMVGRLMSEDPHLARVPPADGASPLYLAVSLEHDDIARQLYQNDKGLSYSGPDGRNALHVAALKGKETIKMLLEWNKDLIRQADRSSRSTPLHFAASWGEHEVISLLLDADQSAAYQPDIDRSFPIHVAAYANKVKAVSVLLDGRRDCAELRDANGRTFLHVAVLEESQSVVTYASNLQSKKFASSVMNMQDKDGNTALHLAIQMGNMWIFSPLMKNHEVKLNLRNNKGQTPLDLSWITTPAGVHYGLNPRIMIHRLLQDAGAKNGTFRCDHFHKEHIVLLDPKEEAQKITDSTQTIGIGSVLIATVAFTAAFALPGGYRADDHPNGGTPTLARHYAFDVFIIANTLAFICACLSITSLMYAGVTTVDIRTRMISFVISVTFMAGSARSLGAAFVFGLYVVLATVARTTAIASCAITALALVDAVWAFSMVANGELMLLKRLGVRAWWRLPWAILLTFLSQFWPYIVIAGVLIFYKVDRVH</sequence>
<evidence type="ECO:0000256" key="9">
    <source>
        <dbReference type="SAM" id="Phobius"/>
    </source>
</evidence>
<accession>A0A9R0TS13</accession>
<dbReference type="Pfam" id="PF12796">
    <property type="entry name" value="Ank_2"/>
    <property type="match status" value="2"/>
</dbReference>
<evidence type="ECO:0000256" key="1">
    <source>
        <dbReference type="ARBA" id="ARBA00004141"/>
    </source>
</evidence>
<protein>
    <recommendedName>
        <fullName evidence="10">PGG domain-containing protein</fullName>
    </recommendedName>
</protein>
<evidence type="ECO:0000256" key="2">
    <source>
        <dbReference type="ARBA" id="ARBA00022692"/>
    </source>
</evidence>
<dbReference type="OMA" id="LLMQFWP"/>
<dbReference type="SUPFAM" id="SSF48403">
    <property type="entry name" value="Ankyrin repeat"/>
    <property type="match status" value="1"/>
</dbReference>
<evidence type="ECO:0000256" key="7">
    <source>
        <dbReference type="PROSITE-ProRule" id="PRU00023"/>
    </source>
</evidence>
<proteinExistence type="predicted"/>
<dbReference type="AlphaFoldDB" id="A0A9R0TS13"/>
<feature type="repeat" description="ANK" evidence="7">
    <location>
        <begin position="288"/>
        <end position="320"/>
    </location>
</feature>
<keyword evidence="5 7" id="KW-0040">ANK repeat</keyword>
<dbReference type="EMBL" id="LT934119">
    <property type="protein sequence ID" value="VAI17485.1"/>
    <property type="molecule type" value="Genomic_DNA"/>
</dbReference>
<reference evidence="11 12" key="1">
    <citation type="submission" date="2017-09" db="EMBL/GenBank/DDBJ databases">
        <authorList>
            <consortium name="International Durum Wheat Genome Sequencing Consortium (IDWGSC)"/>
            <person name="Milanesi L."/>
        </authorList>
    </citation>
    <scope>NUCLEOTIDE SEQUENCE [LARGE SCALE GENOMIC DNA]</scope>
    <source>
        <strain evidence="12">cv. Svevo</strain>
    </source>
</reference>
<feature type="region of interest" description="Disordered" evidence="8">
    <location>
        <begin position="1"/>
        <end position="33"/>
    </location>
</feature>
<keyword evidence="4 9" id="KW-1133">Transmembrane helix</keyword>
<feature type="domain" description="PGG" evidence="10">
    <location>
        <begin position="490"/>
        <end position="602"/>
    </location>
</feature>
<dbReference type="Pfam" id="PF13962">
    <property type="entry name" value="PGG"/>
    <property type="match status" value="1"/>
</dbReference>
<dbReference type="PROSITE" id="PS50297">
    <property type="entry name" value="ANK_REP_REGION"/>
    <property type="match status" value="1"/>
</dbReference>
<name>A0A9R0TS13_TRITD</name>
<keyword evidence="6 9" id="KW-0472">Membrane</keyword>
<comment type="subcellular location">
    <subcellularLocation>
        <location evidence="1">Membrane</location>
        <topology evidence="1">Multi-pass membrane protein</topology>
    </subcellularLocation>
</comment>
<gene>
    <name evidence="11" type="ORF">TRITD_5Av1G134030</name>
</gene>
<evidence type="ECO:0000259" key="10">
    <source>
        <dbReference type="Pfam" id="PF13962"/>
    </source>
</evidence>
<evidence type="ECO:0000256" key="3">
    <source>
        <dbReference type="ARBA" id="ARBA00022737"/>
    </source>
</evidence>
<dbReference type="Proteomes" id="UP000324705">
    <property type="component" value="Chromosome 5A"/>
</dbReference>
<feature type="transmembrane region" description="Helical" evidence="9">
    <location>
        <begin position="498"/>
        <end position="516"/>
    </location>
</feature>
<evidence type="ECO:0000256" key="5">
    <source>
        <dbReference type="ARBA" id="ARBA00023043"/>
    </source>
</evidence>
<evidence type="ECO:0000313" key="12">
    <source>
        <dbReference type="Proteomes" id="UP000324705"/>
    </source>
</evidence>
<evidence type="ECO:0000313" key="11">
    <source>
        <dbReference type="EMBL" id="VAI17485.1"/>
    </source>
</evidence>
<keyword evidence="12" id="KW-1185">Reference proteome</keyword>